<reference evidence="2 3" key="1">
    <citation type="submission" date="2015-01" db="EMBL/GenBank/DDBJ databases">
        <title>Evolution of Trichinella species and genotypes.</title>
        <authorList>
            <person name="Korhonen P.K."/>
            <person name="Edoardo P."/>
            <person name="Giuseppe L.R."/>
            <person name="Gasser R.B."/>
        </authorList>
    </citation>
    <scope>NUCLEOTIDE SEQUENCE [LARGE SCALE GENOMIC DNA]</scope>
    <source>
        <strain evidence="2">ISS1980</strain>
    </source>
</reference>
<comment type="caution">
    <text evidence="2">The sequence shown here is derived from an EMBL/GenBank/DDBJ whole genome shotgun (WGS) entry which is preliminary data.</text>
</comment>
<keyword evidence="1" id="KW-0472">Membrane</keyword>
<keyword evidence="1" id="KW-0812">Transmembrane</keyword>
<accession>A0A0V1MKZ8</accession>
<feature type="transmembrane region" description="Helical" evidence="1">
    <location>
        <begin position="79"/>
        <end position="100"/>
    </location>
</feature>
<organism evidence="2 3">
    <name type="scientific">Trichinella papuae</name>
    <dbReference type="NCBI Taxonomy" id="268474"/>
    <lineage>
        <taxon>Eukaryota</taxon>
        <taxon>Metazoa</taxon>
        <taxon>Ecdysozoa</taxon>
        <taxon>Nematoda</taxon>
        <taxon>Enoplea</taxon>
        <taxon>Dorylaimia</taxon>
        <taxon>Trichinellida</taxon>
        <taxon>Trichinellidae</taxon>
        <taxon>Trichinella</taxon>
    </lineage>
</organism>
<protein>
    <submittedName>
        <fullName evidence="2">Uncharacterized protein</fullName>
    </submittedName>
</protein>
<dbReference type="AlphaFoldDB" id="A0A0V1MKZ8"/>
<dbReference type="OrthoDB" id="5937164at2759"/>
<sequence>MSWKQPPPVRFVLNRSFAYFDPHHQAAGCLYFAGVSQEWLIQIVESVGVHSTEQDDILLQIRVAPGALCRPAYSTQVDFALHAVHISMAYFAGLLGIYYLNGQRPQKATRRSSTVKFGPMSHLPCLPVVEMVVLSVLLSVVVKQDATNNDFWIASTISSYEDACERKKSNNLARCQLLTDYHEHSDF</sequence>
<keyword evidence="1" id="KW-1133">Transmembrane helix</keyword>
<evidence type="ECO:0000313" key="2">
    <source>
        <dbReference type="EMBL" id="KRZ72550.1"/>
    </source>
</evidence>
<evidence type="ECO:0000313" key="3">
    <source>
        <dbReference type="Proteomes" id="UP000054843"/>
    </source>
</evidence>
<dbReference type="Proteomes" id="UP000054843">
    <property type="component" value="Unassembled WGS sequence"/>
</dbReference>
<name>A0A0V1MKZ8_9BILA</name>
<dbReference type="EMBL" id="JYDO01000077">
    <property type="protein sequence ID" value="KRZ72550.1"/>
    <property type="molecule type" value="Genomic_DNA"/>
</dbReference>
<keyword evidence="3" id="KW-1185">Reference proteome</keyword>
<proteinExistence type="predicted"/>
<gene>
    <name evidence="2" type="ORF">T10_542</name>
</gene>
<evidence type="ECO:0000256" key="1">
    <source>
        <dbReference type="SAM" id="Phobius"/>
    </source>
</evidence>